<feature type="compositionally biased region" description="Low complexity" evidence="1">
    <location>
        <begin position="42"/>
        <end position="52"/>
    </location>
</feature>
<dbReference type="OrthoDB" id="2746456at2759"/>
<name>A0A9P7E3K1_9AGAM</name>
<sequence length="418" mass="47151">MALSLEAEGTSLAPDASAIKFEAAESHIHQDQGTDVLERSPSRSQPPSSTSQINVGEMEQNLTALQKVSDDSTTPVCANKDDAKTRCKTKGKRKATDGTIGKEPGKGHSRKRAKSNYVDGVLFKLHRSRLVSKSLFFAQLLENHDKDNFPNDDVRVEIDDKGTVYHLGNTTTADDFAALLKFDDNPTEYYFQPPSFLTLAPIICAATALRFETYRTWAARVLEQTWSSSLEDLTPEPKEDAAGVIILARSCGLNGVVKRALYELARTRRISLYDYNDVPGQSVLPQIGRADERCVGLMKELLVTTWSEVAVRIDTFPCRDQPFSNKIRRVSLVERDWDSPDKCPPQTTQQVTWNERVHDSGLYTKYLFDPVCGAQELINIPWKEESWCADCIRSRRAAWRKMQQDLWTEMDKLIPDIE</sequence>
<organism evidence="2 3">
    <name type="scientific">Suillus plorans</name>
    <dbReference type="NCBI Taxonomy" id="116603"/>
    <lineage>
        <taxon>Eukaryota</taxon>
        <taxon>Fungi</taxon>
        <taxon>Dikarya</taxon>
        <taxon>Basidiomycota</taxon>
        <taxon>Agaricomycotina</taxon>
        <taxon>Agaricomycetes</taxon>
        <taxon>Agaricomycetidae</taxon>
        <taxon>Boletales</taxon>
        <taxon>Suillineae</taxon>
        <taxon>Suillaceae</taxon>
        <taxon>Suillus</taxon>
    </lineage>
</organism>
<evidence type="ECO:0008006" key="4">
    <source>
        <dbReference type="Google" id="ProtNLM"/>
    </source>
</evidence>
<dbReference type="AlphaFoldDB" id="A0A9P7E3K1"/>
<feature type="region of interest" description="Disordered" evidence="1">
    <location>
        <begin position="24"/>
        <end position="54"/>
    </location>
</feature>
<accession>A0A9P7E3K1</accession>
<dbReference type="RefSeq" id="XP_041167652.1">
    <property type="nucleotide sequence ID" value="XM_041309195.1"/>
</dbReference>
<protein>
    <recommendedName>
        <fullName evidence="4">BTB domain-containing protein</fullName>
    </recommendedName>
</protein>
<keyword evidence="3" id="KW-1185">Reference proteome</keyword>
<dbReference type="GeneID" id="64602959"/>
<gene>
    <name evidence="2" type="ORF">HD556DRAFT_1522406</name>
</gene>
<reference evidence="2" key="1">
    <citation type="journal article" date="2020" name="New Phytol.">
        <title>Comparative genomics reveals dynamic genome evolution in host specialist ectomycorrhizal fungi.</title>
        <authorList>
            <person name="Lofgren L.A."/>
            <person name="Nguyen N.H."/>
            <person name="Vilgalys R."/>
            <person name="Ruytinx J."/>
            <person name="Liao H.L."/>
            <person name="Branco S."/>
            <person name="Kuo A."/>
            <person name="LaButti K."/>
            <person name="Lipzen A."/>
            <person name="Andreopoulos W."/>
            <person name="Pangilinan J."/>
            <person name="Riley R."/>
            <person name="Hundley H."/>
            <person name="Na H."/>
            <person name="Barry K."/>
            <person name="Grigoriev I.V."/>
            <person name="Stajich J.E."/>
            <person name="Kennedy P.G."/>
        </authorList>
    </citation>
    <scope>NUCLEOTIDE SEQUENCE</scope>
    <source>
        <strain evidence="2">S12</strain>
    </source>
</reference>
<evidence type="ECO:0000313" key="3">
    <source>
        <dbReference type="Proteomes" id="UP000719766"/>
    </source>
</evidence>
<evidence type="ECO:0000313" key="2">
    <source>
        <dbReference type="EMBL" id="KAG1809987.1"/>
    </source>
</evidence>
<feature type="region of interest" description="Disordered" evidence="1">
    <location>
        <begin position="85"/>
        <end position="113"/>
    </location>
</feature>
<dbReference type="EMBL" id="JABBWE010000001">
    <property type="protein sequence ID" value="KAG1809987.1"/>
    <property type="molecule type" value="Genomic_DNA"/>
</dbReference>
<dbReference type="Proteomes" id="UP000719766">
    <property type="component" value="Unassembled WGS sequence"/>
</dbReference>
<feature type="compositionally biased region" description="Basic and acidic residues" evidence="1">
    <location>
        <begin position="24"/>
        <end position="41"/>
    </location>
</feature>
<dbReference type="CDD" id="cd18186">
    <property type="entry name" value="BTB_POZ_ZBTB_KLHL-like"/>
    <property type="match status" value="1"/>
</dbReference>
<proteinExistence type="predicted"/>
<evidence type="ECO:0000256" key="1">
    <source>
        <dbReference type="SAM" id="MobiDB-lite"/>
    </source>
</evidence>
<comment type="caution">
    <text evidence="2">The sequence shown here is derived from an EMBL/GenBank/DDBJ whole genome shotgun (WGS) entry which is preliminary data.</text>
</comment>